<feature type="region of interest" description="Disordered" evidence="8">
    <location>
        <begin position="213"/>
        <end position="462"/>
    </location>
</feature>
<keyword evidence="4 7" id="KW-0862">Zinc</keyword>
<feature type="compositionally biased region" description="Basic and acidic residues" evidence="8">
    <location>
        <begin position="349"/>
        <end position="372"/>
    </location>
</feature>
<dbReference type="Gene3D" id="3.40.20.10">
    <property type="entry name" value="Severin"/>
    <property type="match status" value="2"/>
</dbReference>
<evidence type="ECO:0000313" key="11">
    <source>
        <dbReference type="Proteomes" id="UP001158576"/>
    </source>
</evidence>
<dbReference type="Proteomes" id="UP001158576">
    <property type="component" value="Chromosome 2"/>
</dbReference>
<feature type="compositionally biased region" description="Polar residues" evidence="8">
    <location>
        <begin position="234"/>
        <end position="250"/>
    </location>
</feature>
<feature type="compositionally biased region" description="Basic and acidic residues" evidence="8">
    <location>
        <begin position="25"/>
        <end position="41"/>
    </location>
</feature>
<dbReference type="PROSITE" id="PS50023">
    <property type="entry name" value="LIM_DOMAIN_2"/>
    <property type="match status" value="2"/>
</dbReference>
<dbReference type="SMART" id="SM00262">
    <property type="entry name" value="GEL"/>
    <property type="match status" value="2"/>
</dbReference>
<evidence type="ECO:0000313" key="10">
    <source>
        <dbReference type="EMBL" id="CAG5113055.1"/>
    </source>
</evidence>
<feature type="compositionally biased region" description="Acidic residues" evidence="8">
    <location>
        <begin position="508"/>
        <end position="525"/>
    </location>
</feature>
<evidence type="ECO:0000256" key="8">
    <source>
        <dbReference type="SAM" id="MobiDB-lite"/>
    </source>
</evidence>
<feature type="compositionally biased region" description="Basic and acidic residues" evidence="8">
    <location>
        <begin position="1026"/>
        <end position="1035"/>
    </location>
</feature>
<feature type="region of interest" description="Disordered" evidence="8">
    <location>
        <begin position="1122"/>
        <end position="1173"/>
    </location>
</feature>
<dbReference type="SUPFAM" id="SSF57716">
    <property type="entry name" value="Glucocorticoid receptor-like (DNA-binding domain)"/>
    <property type="match status" value="4"/>
</dbReference>
<feature type="region of interest" description="Disordered" evidence="8">
    <location>
        <begin position="504"/>
        <end position="765"/>
    </location>
</feature>
<dbReference type="PANTHER" id="PTHR24215">
    <property type="entry name" value="RHO-GTPASE-ACTIVATING PROTEIN LRG1"/>
    <property type="match status" value="1"/>
</dbReference>
<dbReference type="Pfam" id="PF00412">
    <property type="entry name" value="LIM"/>
    <property type="match status" value="2"/>
</dbReference>
<feature type="compositionally biased region" description="Basic residues" evidence="8">
    <location>
        <begin position="102"/>
        <end position="112"/>
    </location>
</feature>
<sequence>MFHESIKSSQGDPKFFGPENSKFPHVPEERTNSEKSQEKPTSHQNRSPQVPEDSSLGLFDQFGLFLPVQTDLTETDPDQLIKSSLGNKKAESDEKTIPTTKRVSRANLRHAKKDACCPNPVISRKSARKEQTKSEEAPKPKIRTRSSARVASESPPKEKKIKEFPQETKTATLPNEAKNLKPSKKKEVTFSHQNSPLPSRFYEALLFFSRSHREFRENNEKSRRRSSKREKMDITSSDASLFSDASCSDINSEEIFSDASFSEGSDDEGYRTNPTSAPSKIQEDFQLEEKAPIPQARNLVVASSTDPSPIDTKSMLDKWETKLSKKPEVVTSSTTNNARESLSELQTLETRRKQIEEQFSKKDSSPPAEKKPAISLGYSGSLRDKRTALEQTINRSASGRSIRQESLSAEDREEALTRSRSARLMWEKKTQVQRRRADSESDDEVLYTDNTRGQLNETKRERPPVRNMTLDEDALLDEVNLSESQARAIIEDLDLTVDDVSQEIEQVDRDEEFEGVEKDEMEDKSEDIGGHEIIIDESLSEDDPHEDANAYADQLETPDALKSCHESVPSEFDDYEEVKLSTPLNPAMKVPVSLSEDIVDNSESLDKEQEHEFPKEGEDGKETDPESVYLSAQEESISKSDTETENLLTLGEEPGSSKSDAEEEFPERSNSVLVPPDDPVAEPNADNITVSEDEDEFPEPCPDPVSKSVHTSNSSETKTNEITNKPPLPAQNQSETHETNESNNNSVLRRQGKLRRPRAMRAVSQPVFSKADLEMIEKHRNATELRNEQIVEEAITGKNVFANRLSFFNDIVKAPVARDSPKEIQLTEEEDLGLFKRSGSVRDMARKFGSNTSLANSNNSNSKSSAPLRRSASLRIKTSPFNVQKKEIEATDFKRLPRPEKIQLPKKDESEKKEENHEKEPEKRAQAGIVGKHRKGGFLTPAPPKVTVPEVGNQSTPSPRKSMKLQQLEARYGEKMGSPLPNKIYMPTSKSSEPVRNASPNLPQSPQKSMEAPSTPVQLRSTSKKARSDDKDVPKMRRQRPKSAVPDISFSLDVNSPVASRKSFIEKIATSSSNQQDKQLTVSSTVVRNLPQIDTEELDNILHQSVDQKFGVEKSAEYGGAVDIDDFAPDDRKNRAPLLTDQPKRPRRPRSQSRPRSINPMKTVAQGESSYSEQKTDLAMKMCQGDPMKQMATCATSALQATEDVTKIRLRKTQRDGEENSQYSKNPLLIRFKGRRQVAVELISPRAKRLSHHDSFVLVTSERVFTFLPQASNIIEKNRARDFAQLVTKTGQLGTHAKVVEDADDSPDFWKILGSKSKIPTKMETSADESDLNHENACSSHYRCWRLHEVGNKYKLSPEEKAWGVRPEQNLLQETEFFIFEFGSEVYSWIGPKVSFAARRAGEELGKQIWEKFERKKWHIFAKVTAHRETALFTEKFSNWLREDQQNIITPQAALRKKSVSSKQSASSGDLDLKEVAFLDLDQELLPMRVKSGRFNVSSGDGEIIDDDGRILNVATIAYSAKTIQNGAVVERNLKENFILKEDDVLLLIWTFSISGTGRWKGSKKAKNKTEDKRGAARQLTFIWSGPKASDHIRGQLALLANELKLGVFVNVSGVLEPEVFMKAWRGRARFVKEDSDNELVKLFLLGGETETSMYLKEIDSIQPDLLPRQSYIIESLRTAEIQIINPQASPVCPYILQQYEQDGYSISEELIHQLHKPMHRAAVEERIVQIWIVANVNGRFTPMKAECRHLNSHYRFEQLQLKPISILLSTKALYIWREQRESVDNATFYGKLYLAARAIAQRIDDQKNIVDIFAGSEPSNFCLLFPHCVRVLECGLPRFNVAQHYFLQTMPLVLGGGPKCVACTKTVYKAEEKISEAGTFHKACFRCIACKKSLDSFVCIRDEKPFCKSCYGKNFGPSGYGFGNGGAGVMSSEQAQPQNFVHKPQAAPAATPVGTGAAPAAAAPAGKTKYPENYKAGNDRCPRCNDRVYFAEKMVANGINWHKQCVKCALCNKRLDSTTITEREKEIYCKSCYGKNFGPKGFGYGVGSGTFAQTQ</sequence>
<feature type="compositionally biased region" description="Basic and acidic residues" evidence="8">
    <location>
        <begin position="884"/>
        <end position="925"/>
    </location>
</feature>
<keyword evidence="5 7" id="KW-0440">LIM domain</keyword>
<evidence type="ECO:0000259" key="9">
    <source>
        <dbReference type="PROSITE" id="PS50023"/>
    </source>
</evidence>
<reference evidence="10 11" key="1">
    <citation type="submission" date="2021-04" db="EMBL/GenBank/DDBJ databases">
        <authorList>
            <person name="Bliznina A."/>
        </authorList>
    </citation>
    <scope>NUCLEOTIDE SEQUENCE [LARGE SCALE GENOMIC DNA]</scope>
</reference>
<dbReference type="PROSITE" id="PS00478">
    <property type="entry name" value="LIM_DOMAIN_1"/>
    <property type="match status" value="2"/>
</dbReference>
<feature type="region of interest" description="Disordered" evidence="8">
    <location>
        <begin position="850"/>
        <end position="1048"/>
    </location>
</feature>
<feature type="domain" description="LIM zinc-binding" evidence="9">
    <location>
        <begin position="1980"/>
        <end position="2040"/>
    </location>
</feature>
<dbReference type="InterPro" id="IPR007122">
    <property type="entry name" value="Villin/Gelsolin"/>
</dbReference>
<proteinExistence type="predicted"/>
<feature type="compositionally biased region" description="Basic and acidic residues" evidence="8">
    <location>
        <begin position="604"/>
        <end position="624"/>
    </location>
</feature>
<feature type="compositionally biased region" description="Basic and acidic residues" evidence="8">
    <location>
        <begin position="314"/>
        <end position="328"/>
    </location>
</feature>
<feature type="compositionally biased region" description="Low complexity" evidence="8">
    <location>
        <begin position="850"/>
        <end position="875"/>
    </location>
</feature>
<organism evidence="10 11">
    <name type="scientific">Oikopleura dioica</name>
    <name type="common">Tunicate</name>
    <dbReference type="NCBI Taxonomy" id="34765"/>
    <lineage>
        <taxon>Eukaryota</taxon>
        <taxon>Metazoa</taxon>
        <taxon>Chordata</taxon>
        <taxon>Tunicata</taxon>
        <taxon>Appendicularia</taxon>
        <taxon>Copelata</taxon>
        <taxon>Oikopleuridae</taxon>
        <taxon>Oikopleura</taxon>
    </lineage>
</organism>
<dbReference type="SUPFAM" id="SSF55753">
    <property type="entry name" value="Actin depolymerizing proteins"/>
    <property type="match status" value="2"/>
</dbReference>
<feature type="compositionally biased region" description="Basic and acidic residues" evidence="8">
    <location>
        <begin position="155"/>
        <end position="166"/>
    </location>
</feature>
<dbReference type="CDD" id="cd09326">
    <property type="entry name" value="LIM_CRP_like"/>
    <property type="match status" value="2"/>
</dbReference>
<gene>
    <name evidence="10" type="ORF">OKIOD_LOCUS15969</name>
</gene>
<accession>A0ABN7T7R4</accession>
<keyword evidence="3" id="KW-0677">Repeat</keyword>
<keyword evidence="11" id="KW-1185">Reference proteome</keyword>
<evidence type="ECO:0000256" key="7">
    <source>
        <dbReference type="PROSITE-ProRule" id="PRU00125"/>
    </source>
</evidence>
<evidence type="ECO:0000256" key="4">
    <source>
        <dbReference type="ARBA" id="ARBA00022833"/>
    </source>
</evidence>
<feature type="compositionally biased region" description="Basic and acidic residues" evidence="8">
    <location>
        <begin position="425"/>
        <end position="439"/>
    </location>
</feature>
<dbReference type="EMBL" id="OU015567">
    <property type="protein sequence ID" value="CAG5113055.1"/>
    <property type="molecule type" value="Genomic_DNA"/>
</dbReference>
<dbReference type="PANTHER" id="PTHR24215:SF35">
    <property type="entry name" value="MUSCLE LIM PROTEIN MLP84B"/>
    <property type="match status" value="1"/>
</dbReference>
<name>A0ABN7T7R4_OIKDI</name>
<evidence type="ECO:0000256" key="5">
    <source>
        <dbReference type="ARBA" id="ARBA00023038"/>
    </source>
</evidence>
<evidence type="ECO:0000256" key="6">
    <source>
        <dbReference type="ARBA" id="ARBA00023242"/>
    </source>
</evidence>
<feature type="compositionally biased region" description="Basic and acidic residues" evidence="8">
    <location>
        <begin position="281"/>
        <end position="291"/>
    </location>
</feature>
<dbReference type="InterPro" id="IPR029006">
    <property type="entry name" value="ADF-H/Gelsolin-like_dom_sf"/>
</dbReference>
<dbReference type="SMART" id="SM00132">
    <property type="entry name" value="LIM"/>
    <property type="match status" value="2"/>
</dbReference>
<feature type="compositionally biased region" description="Polar residues" evidence="8">
    <location>
        <begin position="708"/>
        <end position="723"/>
    </location>
</feature>
<feature type="compositionally biased region" description="Polar residues" evidence="8">
    <location>
        <begin position="330"/>
        <end position="348"/>
    </location>
</feature>
<keyword evidence="2 7" id="KW-0479">Metal-binding</keyword>
<feature type="compositionally biased region" description="Basic and acidic residues" evidence="8">
    <location>
        <begin position="128"/>
        <end position="139"/>
    </location>
</feature>
<feature type="compositionally biased region" description="Polar residues" evidence="8">
    <location>
        <begin position="389"/>
        <end position="407"/>
    </location>
</feature>
<evidence type="ECO:0000256" key="1">
    <source>
        <dbReference type="ARBA" id="ARBA00004123"/>
    </source>
</evidence>
<evidence type="ECO:0000256" key="3">
    <source>
        <dbReference type="ARBA" id="ARBA00022737"/>
    </source>
</evidence>
<feature type="region of interest" description="Disordered" evidence="8">
    <location>
        <begin position="70"/>
        <end position="195"/>
    </location>
</feature>
<comment type="subcellular location">
    <subcellularLocation>
        <location evidence="1">Nucleus</location>
    </subcellularLocation>
</comment>
<feature type="compositionally biased region" description="Polar residues" evidence="8">
    <location>
        <begin position="988"/>
        <end position="1008"/>
    </location>
</feature>
<feature type="region of interest" description="Disordered" evidence="8">
    <location>
        <begin position="1"/>
        <end position="56"/>
    </location>
</feature>
<dbReference type="InterPro" id="IPR001781">
    <property type="entry name" value="Znf_LIM"/>
</dbReference>
<feature type="compositionally biased region" description="Basic residues" evidence="8">
    <location>
        <begin position="750"/>
        <end position="759"/>
    </location>
</feature>
<keyword evidence="6" id="KW-0539">Nucleus</keyword>
<protein>
    <submittedName>
        <fullName evidence="10">Oidioi.mRNA.OKI2018_I69.chr2.g7204.t2.cds</fullName>
    </submittedName>
</protein>
<feature type="domain" description="LIM zinc-binding" evidence="9">
    <location>
        <begin position="1859"/>
        <end position="1918"/>
    </location>
</feature>
<evidence type="ECO:0000256" key="2">
    <source>
        <dbReference type="ARBA" id="ARBA00022723"/>
    </source>
</evidence>
<dbReference type="Gene3D" id="2.10.110.10">
    <property type="entry name" value="Cysteine Rich Protein"/>
    <property type="match status" value="2"/>
</dbReference>